<dbReference type="AlphaFoldDB" id="A0A562SI32"/>
<evidence type="ECO:0000256" key="1">
    <source>
        <dbReference type="SAM" id="MobiDB-lite"/>
    </source>
</evidence>
<dbReference type="Proteomes" id="UP000320593">
    <property type="component" value="Unassembled WGS sequence"/>
</dbReference>
<organism evidence="2 3">
    <name type="scientific">Roseibium hamelinense</name>
    <dbReference type="NCBI Taxonomy" id="150831"/>
    <lineage>
        <taxon>Bacteria</taxon>
        <taxon>Pseudomonadati</taxon>
        <taxon>Pseudomonadota</taxon>
        <taxon>Alphaproteobacteria</taxon>
        <taxon>Hyphomicrobiales</taxon>
        <taxon>Stappiaceae</taxon>
        <taxon>Roseibium</taxon>
    </lineage>
</organism>
<sequence>MPFCTLISFLPSSRRFYFSRASIRKQSIEERVDDKVGRDRQRGDIRTSVVVSAPLTFGSQTSPSHRPLNTTVMGLPLPQAARASRRAGPQLVNRSK</sequence>
<evidence type="ECO:0000313" key="2">
    <source>
        <dbReference type="EMBL" id="TWI80838.1"/>
    </source>
</evidence>
<comment type="caution">
    <text evidence="2">The sequence shown here is derived from an EMBL/GenBank/DDBJ whole genome shotgun (WGS) entry which is preliminary data.</text>
</comment>
<accession>A0A562SI32</accession>
<evidence type="ECO:0000313" key="3">
    <source>
        <dbReference type="Proteomes" id="UP000320593"/>
    </source>
</evidence>
<keyword evidence="3" id="KW-1185">Reference proteome</keyword>
<protein>
    <submittedName>
        <fullName evidence="2">Uncharacterized protein</fullName>
    </submittedName>
</protein>
<dbReference type="EMBL" id="VLLF01000011">
    <property type="protein sequence ID" value="TWI80838.1"/>
    <property type="molecule type" value="Genomic_DNA"/>
</dbReference>
<proteinExistence type="predicted"/>
<reference evidence="2 3" key="1">
    <citation type="submission" date="2019-07" db="EMBL/GenBank/DDBJ databases">
        <title>Genomic Encyclopedia of Archaeal and Bacterial Type Strains, Phase II (KMG-II): from individual species to whole genera.</title>
        <authorList>
            <person name="Goeker M."/>
        </authorList>
    </citation>
    <scope>NUCLEOTIDE SEQUENCE [LARGE SCALE GENOMIC DNA]</scope>
    <source>
        <strain evidence="2 3">ATCC BAA-252</strain>
    </source>
</reference>
<feature type="region of interest" description="Disordered" evidence="1">
    <location>
        <begin position="77"/>
        <end position="96"/>
    </location>
</feature>
<name>A0A562SI32_9HYPH</name>
<gene>
    <name evidence="2" type="ORF">JM93_04053</name>
</gene>